<name>S4P0Y2_9NEOP</name>
<protein>
    <submittedName>
        <fullName evidence="1">Uncharacterized protein</fullName>
    </submittedName>
</protein>
<proteinExistence type="predicted"/>
<evidence type="ECO:0000313" key="1">
    <source>
        <dbReference type="EMBL" id="JAA81828.1"/>
    </source>
</evidence>
<dbReference type="AlphaFoldDB" id="S4P0Y2"/>
<reference evidence="1" key="1">
    <citation type="journal article" date="2013" name="BMC Genomics">
        <title>Unscrambling butterfly oogenesis.</title>
        <authorList>
            <person name="Carter J.M."/>
            <person name="Baker S.C."/>
            <person name="Pink R."/>
            <person name="Carter D.R."/>
            <person name="Collins A."/>
            <person name="Tomlin J."/>
            <person name="Gibbs M."/>
            <person name="Breuker C.J."/>
        </authorList>
    </citation>
    <scope>NUCLEOTIDE SEQUENCE</scope>
    <source>
        <tissue evidence="1">Ovary</tissue>
    </source>
</reference>
<accession>S4P0Y2</accession>
<reference evidence="1" key="2">
    <citation type="submission" date="2013-05" db="EMBL/GenBank/DDBJ databases">
        <authorList>
            <person name="Carter J.-M."/>
            <person name="Baker S.C."/>
            <person name="Pink R."/>
            <person name="Carter D.R.F."/>
            <person name="Collins A."/>
            <person name="Tomlin J."/>
            <person name="Gibbs M."/>
            <person name="Breuker C.J."/>
        </authorList>
    </citation>
    <scope>NUCLEOTIDE SEQUENCE</scope>
    <source>
        <tissue evidence="1">Ovary</tissue>
    </source>
</reference>
<organism evidence="1">
    <name type="scientific">Pararge aegeria</name>
    <name type="common">speckled wood butterfly</name>
    <dbReference type="NCBI Taxonomy" id="116150"/>
    <lineage>
        <taxon>Eukaryota</taxon>
        <taxon>Metazoa</taxon>
        <taxon>Ecdysozoa</taxon>
        <taxon>Arthropoda</taxon>
        <taxon>Hexapoda</taxon>
        <taxon>Insecta</taxon>
        <taxon>Pterygota</taxon>
        <taxon>Neoptera</taxon>
        <taxon>Endopterygota</taxon>
        <taxon>Lepidoptera</taxon>
        <taxon>Glossata</taxon>
        <taxon>Ditrysia</taxon>
        <taxon>Papilionoidea</taxon>
        <taxon>Nymphalidae</taxon>
        <taxon>Satyrinae</taxon>
        <taxon>Satyrini</taxon>
        <taxon>Parargina</taxon>
        <taxon>Pararge</taxon>
    </lineage>
</organism>
<feature type="non-terminal residue" evidence="1">
    <location>
        <position position="78"/>
    </location>
</feature>
<dbReference type="EMBL" id="GAIX01010732">
    <property type="protein sequence ID" value="JAA81828.1"/>
    <property type="molecule type" value="Transcribed_RNA"/>
</dbReference>
<sequence>MTLCLLVPPIISSSASSSSSFLSCSCARFFCLVSTRVARASLCARNAAIAFTRRSSTLRLRSVFAPNKGDAERSDSRS</sequence>